<keyword evidence="1" id="KW-0812">Transmembrane</keyword>
<feature type="transmembrane region" description="Helical" evidence="1">
    <location>
        <begin position="39"/>
        <end position="61"/>
    </location>
</feature>
<evidence type="ECO:0000313" key="3">
    <source>
        <dbReference type="EMBL" id="KAK8891676.1"/>
    </source>
</evidence>
<dbReference type="InterPro" id="IPR011050">
    <property type="entry name" value="Pectin_lyase_fold/virulence"/>
</dbReference>
<evidence type="ECO:0000256" key="1">
    <source>
        <dbReference type="SAM" id="Phobius"/>
    </source>
</evidence>
<organism evidence="3 4">
    <name type="scientific">Tritrichomonas musculus</name>
    <dbReference type="NCBI Taxonomy" id="1915356"/>
    <lineage>
        <taxon>Eukaryota</taxon>
        <taxon>Metamonada</taxon>
        <taxon>Parabasalia</taxon>
        <taxon>Tritrichomonadida</taxon>
        <taxon>Tritrichomonadidae</taxon>
        <taxon>Tritrichomonas</taxon>
    </lineage>
</organism>
<sequence>MNLTVSNLKLLTKVNHLQSSFSPLFANNNFIKLNIFHNIILNFFISSFLYTSTGISAEYSIKKSKFQNFLKPSIFFQSNESLIKIKDNIFQNCKQRAINIKERSAHTIISNCIFENCQISKNGGAIFSKSQKFECEYCCFYHCTTVFEGWWGSAIYVFEANQSKIYQISVFQCPPPQQERPDMDSQVSIFKGYTDCRFHNYTSGKHRFSSGIRLSHTEEDHSILKFILTCQHKSGNALAFVRIYFKGDFSHINLINNSCNLGMIYLSMTDLFVSNSIFANNYGNITYMHADARISLISCVIDKDDIIFNDFVVTKNCTLGNSTIQINLIKLSMSCDNRDKNSISRKR</sequence>
<keyword evidence="1" id="KW-1133">Transmembrane helix</keyword>
<keyword evidence="4" id="KW-1185">Reference proteome</keyword>
<keyword evidence="1" id="KW-0472">Membrane</keyword>
<comment type="caution">
    <text evidence="3">The sequence shown here is derived from an EMBL/GenBank/DDBJ whole genome shotgun (WGS) entry which is preliminary data.</text>
</comment>
<dbReference type="InterPro" id="IPR039448">
    <property type="entry name" value="Beta_helix"/>
</dbReference>
<feature type="domain" description="Right handed beta helix" evidence="2">
    <location>
        <begin position="59"/>
        <end position="165"/>
    </location>
</feature>
<gene>
    <name evidence="3" type="ORF">M9Y10_028896</name>
</gene>
<dbReference type="EMBL" id="JAPFFF010000004">
    <property type="protein sequence ID" value="KAK8891676.1"/>
    <property type="molecule type" value="Genomic_DNA"/>
</dbReference>
<dbReference type="Pfam" id="PF13229">
    <property type="entry name" value="Beta_helix"/>
    <property type="match status" value="1"/>
</dbReference>
<accession>A0ABR2KLH4</accession>
<name>A0ABR2KLH4_9EUKA</name>
<dbReference type="Proteomes" id="UP001470230">
    <property type="component" value="Unassembled WGS sequence"/>
</dbReference>
<reference evidence="3 4" key="1">
    <citation type="submission" date="2024-04" db="EMBL/GenBank/DDBJ databases">
        <title>Tritrichomonas musculus Genome.</title>
        <authorList>
            <person name="Alves-Ferreira E."/>
            <person name="Grigg M."/>
            <person name="Lorenzi H."/>
            <person name="Galac M."/>
        </authorList>
    </citation>
    <scope>NUCLEOTIDE SEQUENCE [LARGE SCALE GENOMIC DNA]</scope>
    <source>
        <strain evidence="3 4">EAF2021</strain>
    </source>
</reference>
<dbReference type="SUPFAM" id="SSF51126">
    <property type="entry name" value="Pectin lyase-like"/>
    <property type="match status" value="1"/>
</dbReference>
<evidence type="ECO:0000259" key="2">
    <source>
        <dbReference type="Pfam" id="PF13229"/>
    </source>
</evidence>
<proteinExistence type="predicted"/>
<evidence type="ECO:0000313" key="4">
    <source>
        <dbReference type="Proteomes" id="UP001470230"/>
    </source>
</evidence>
<protein>
    <recommendedName>
        <fullName evidence="2">Right handed beta helix domain-containing protein</fullName>
    </recommendedName>
</protein>